<comment type="caution">
    <text evidence="1">The sequence shown here is derived from an EMBL/GenBank/DDBJ whole genome shotgun (WGS) entry which is preliminary data.</text>
</comment>
<name>A0A0Q9YMW2_9GAMM</name>
<gene>
    <name evidence="1" type="ORF">HT99x_00528</name>
    <name evidence="2" type="ORF">HT99x_014700</name>
</gene>
<sequence length="397" mass="42620">MPNTNELYTKVAADGAQMIWHTIGKILPQVGALFVADKIGDVADWAQGKQDPSTEQKSFASRLNPLNWFRNINPVSTSSFLLTPLKGGKKFIGWTALEGLLAEYQGEIEKHWQKLAPIGEKFLKPFVEKVTTPFIDYLQNQGLMQATQNVEIVCECPMLPEQTFAAVKQAATMPGETGSTITGLLSSFKDMMTTPFSEWGSAAKDIGPTPLEQVFQQDTPTQLFQEVAPTIRNVITPVTETIKEQTSQYQNHFMRSLEQRAEPTARFMADACSSAYNGISKLSQKPNDVYHAVESSVHLIAEALGIHPGWVVAAGVGITSLAGYGLYSGLQGWSSSAATAQATATGGKANATGGNGGNVNLLIQFPQQTQAQGMPPVTPTTLTAVPQTTATVGLGSP</sequence>
<dbReference type="EMBL" id="LKAJ02000001">
    <property type="protein sequence ID" value="MCS5712686.1"/>
    <property type="molecule type" value="Genomic_DNA"/>
</dbReference>
<reference evidence="1" key="1">
    <citation type="submission" date="2015-09" db="EMBL/GenBank/DDBJ databases">
        <title>Draft Genome Sequences of Two Novel Amoeba-resistant Intranuclear Bacteria, Candidatus Berkiella cookevillensis and Candidatus Berkiella aquae.</title>
        <authorList>
            <person name="Mehari Y.T."/>
            <person name="Arivett B.A."/>
            <person name="Farone A.L."/>
            <person name="Gunderson J.H."/>
            <person name="Farone M.B."/>
        </authorList>
    </citation>
    <scope>NUCLEOTIDE SEQUENCE [LARGE SCALE GENOMIC DNA]</scope>
    <source>
        <strain evidence="1">HT99</strain>
    </source>
</reference>
<evidence type="ECO:0000313" key="3">
    <source>
        <dbReference type="Proteomes" id="UP000051497"/>
    </source>
</evidence>
<evidence type="ECO:0000313" key="2">
    <source>
        <dbReference type="EMBL" id="MCS5712686.1"/>
    </source>
</evidence>
<dbReference type="RefSeq" id="WP_075065173.1">
    <property type="nucleotide sequence ID" value="NZ_LKAJ02000001.1"/>
</dbReference>
<reference evidence="2" key="3">
    <citation type="submission" date="2021-06" db="EMBL/GenBank/DDBJ databases">
        <title>Genomic Description and Analysis of Intracellular Bacteria, Candidatus Berkiella cookevillensis and Candidatus Berkiella aquae.</title>
        <authorList>
            <person name="Kidane D.T."/>
            <person name="Mehari Y.T."/>
            <person name="Rice F.C."/>
            <person name="Arivett B.A."/>
            <person name="Farone A.L."/>
            <person name="Berk S.G."/>
            <person name="Farone M.B."/>
        </authorList>
    </citation>
    <scope>NUCLEOTIDE SEQUENCE</scope>
    <source>
        <strain evidence="2">HT99</strain>
    </source>
</reference>
<dbReference type="AlphaFoldDB" id="A0A0Q9YMW2"/>
<accession>A0A0Q9YMW2</accession>
<keyword evidence="3" id="KW-1185">Reference proteome</keyword>
<evidence type="ECO:0000313" key="1">
    <source>
        <dbReference type="EMBL" id="KRG22111.1"/>
    </source>
</evidence>
<dbReference type="EMBL" id="LKAJ01000002">
    <property type="protein sequence ID" value="KRG22111.1"/>
    <property type="molecule type" value="Genomic_DNA"/>
</dbReference>
<organism evidence="1">
    <name type="scientific">Candidatus Berkiella aquae</name>
    <dbReference type="NCBI Taxonomy" id="295108"/>
    <lineage>
        <taxon>Bacteria</taxon>
        <taxon>Pseudomonadati</taxon>
        <taxon>Pseudomonadota</taxon>
        <taxon>Gammaproteobacteria</taxon>
        <taxon>Candidatus Berkiellales</taxon>
        <taxon>Candidatus Berkiellaceae</taxon>
        <taxon>Candidatus Berkiella</taxon>
    </lineage>
</organism>
<dbReference type="Proteomes" id="UP000051497">
    <property type="component" value="Unassembled WGS sequence"/>
</dbReference>
<protein>
    <submittedName>
        <fullName evidence="1">Uncharacterized protein</fullName>
    </submittedName>
</protein>
<proteinExistence type="predicted"/>
<reference evidence="2" key="2">
    <citation type="journal article" date="2016" name="Genome Announc.">
        <title>Draft Genome Sequences of Two Novel Amoeba-Resistant Intranuclear Bacteria, 'Candidatus Berkiella cookevillensis' and 'Candidatus Berkiella aquae'.</title>
        <authorList>
            <person name="Mehari Y.T."/>
            <person name="Arivett B.A."/>
            <person name="Farone A.L."/>
            <person name="Gunderson J.H."/>
            <person name="Farone M.B."/>
        </authorList>
    </citation>
    <scope>NUCLEOTIDE SEQUENCE</scope>
    <source>
        <strain evidence="2">HT99</strain>
    </source>
</reference>